<comment type="caution">
    <text evidence="1">The sequence shown here is derived from an EMBL/GenBank/DDBJ whole genome shotgun (WGS) entry which is preliminary data.</text>
</comment>
<reference evidence="1 2" key="1">
    <citation type="journal article" date="2016" name="Genome Biol. Evol.">
        <title>Divergent and convergent evolution of fungal pathogenicity.</title>
        <authorList>
            <person name="Shang Y."/>
            <person name="Xiao G."/>
            <person name="Zheng P."/>
            <person name="Cen K."/>
            <person name="Zhan S."/>
            <person name="Wang C."/>
        </authorList>
    </citation>
    <scope>NUCLEOTIDE SEQUENCE [LARGE SCALE GENOMIC DNA]</scope>
    <source>
        <strain evidence="1 2">RCEF 1005</strain>
    </source>
</reference>
<sequence length="226" mass="24545">MAQQDLPSYQEVVTGDHPGSGHLQTLVLNGRNIVASENTECVLYELNSAPCEAMAHTYSITKVGSRSTSTARQGRASQRRHHLYDFSKKRAFSLKDLSPRVEIEGKASREASYSDVTLAGGLSGWTACTAKGHFAGQVSIRDRLKKFDGIVWTSDDGLIVALETRPTMGEDGVLDGQAQLNIHEALPAKDLDLLVACWMARLWMESKASLEAGQPRSAGSGKSLRL</sequence>
<dbReference type="AlphaFoldDB" id="A0A168GFN5"/>
<protein>
    <recommendedName>
        <fullName evidence="3">Tubby</fullName>
    </recommendedName>
</protein>
<name>A0A168GFN5_CORDF</name>
<dbReference type="OrthoDB" id="4196148at2759"/>
<gene>
    <name evidence="1" type="ORF">LEL_06113</name>
</gene>
<dbReference type="EMBL" id="AZHF01000004">
    <property type="protein sequence ID" value="OAA76429.1"/>
    <property type="molecule type" value="Genomic_DNA"/>
</dbReference>
<evidence type="ECO:0000313" key="1">
    <source>
        <dbReference type="EMBL" id="OAA76429.1"/>
    </source>
</evidence>
<evidence type="ECO:0000313" key="2">
    <source>
        <dbReference type="Proteomes" id="UP000076881"/>
    </source>
</evidence>
<accession>A0A168GFN5</accession>
<organism evidence="1 2">
    <name type="scientific">Akanthomyces lecanii RCEF 1005</name>
    <dbReference type="NCBI Taxonomy" id="1081108"/>
    <lineage>
        <taxon>Eukaryota</taxon>
        <taxon>Fungi</taxon>
        <taxon>Dikarya</taxon>
        <taxon>Ascomycota</taxon>
        <taxon>Pezizomycotina</taxon>
        <taxon>Sordariomycetes</taxon>
        <taxon>Hypocreomycetidae</taxon>
        <taxon>Hypocreales</taxon>
        <taxon>Cordycipitaceae</taxon>
        <taxon>Akanthomyces</taxon>
        <taxon>Cordyceps confragosa</taxon>
    </lineage>
</organism>
<proteinExistence type="predicted"/>
<evidence type="ECO:0008006" key="3">
    <source>
        <dbReference type="Google" id="ProtNLM"/>
    </source>
</evidence>
<dbReference type="Proteomes" id="UP000076881">
    <property type="component" value="Unassembled WGS sequence"/>
</dbReference>
<keyword evidence="2" id="KW-1185">Reference proteome</keyword>